<organism evidence="2 3">
    <name type="scientific">Mycobacterium tuberculosis</name>
    <dbReference type="NCBI Taxonomy" id="1773"/>
    <lineage>
        <taxon>Bacteria</taxon>
        <taxon>Bacillati</taxon>
        <taxon>Actinomycetota</taxon>
        <taxon>Actinomycetes</taxon>
        <taxon>Mycobacteriales</taxon>
        <taxon>Mycobacteriaceae</taxon>
        <taxon>Mycobacterium</taxon>
        <taxon>Mycobacterium tuberculosis complex</taxon>
    </lineage>
</organism>
<accession>A0A655EPF8</accession>
<sequence length="106" mass="10772">MVGPTPSTAASWSVDAAAMASRLPNSVARARAAVGPTWRMDSATSTRHSGAALALSRLTSSRLPLADSSPALVRNRSVRSKSRSVSANSSPSSAITFACKSATPAS</sequence>
<feature type="region of interest" description="Disordered" evidence="1">
    <location>
        <begin position="74"/>
        <end position="93"/>
    </location>
</feature>
<dbReference type="EMBL" id="CNFU01000681">
    <property type="protein sequence ID" value="CKS31772.1"/>
    <property type="molecule type" value="Genomic_DNA"/>
</dbReference>
<name>A0A655EPF8_MYCTX</name>
<reference evidence="2 3" key="1">
    <citation type="submission" date="2015-03" db="EMBL/GenBank/DDBJ databases">
        <authorList>
            <consortium name="Pathogen Informatics"/>
        </authorList>
    </citation>
    <scope>NUCLEOTIDE SEQUENCE [LARGE SCALE GENOMIC DNA]</scope>
    <source>
        <strain evidence="2 3">Bir 187</strain>
    </source>
</reference>
<evidence type="ECO:0000313" key="3">
    <source>
        <dbReference type="Proteomes" id="UP000049023"/>
    </source>
</evidence>
<protein>
    <submittedName>
        <fullName evidence="2">Uncharacterized protein</fullName>
    </submittedName>
</protein>
<feature type="compositionally biased region" description="Low complexity" evidence="1">
    <location>
        <begin position="83"/>
        <end position="93"/>
    </location>
</feature>
<evidence type="ECO:0000256" key="1">
    <source>
        <dbReference type="SAM" id="MobiDB-lite"/>
    </source>
</evidence>
<dbReference type="Proteomes" id="UP000049023">
    <property type="component" value="Unassembled WGS sequence"/>
</dbReference>
<evidence type="ECO:0000313" key="2">
    <source>
        <dbReference type="EMBL" id="CKS31772.1"/>
    </source>
</evidence>
<dbReference type="AlphaFoldDB" id="A0A655EPF8"/>
<proteinExistence type="predicted"/>
<gene>
    <name evidence="2" type="ORF">ERS027661_02905</name>
</gene>